<accession>A0A1H3WWU6</accession>
<evidence type="ECO:0000313" key="2">
    <source>
        <dbReference type="Proteomes" id="UP000198850"/>
    </source>
</evidence>
<protein>
    <submittedName>
        <fullName evidence="1">Uncharacterized protein</fullName>
    </submittedName>
</protein>
<name>A0A1H3WWU6_9SPHI</name>
<organism evidence="1 2">
    <name type="scientific">Pedobacter hartonius</name>
    <dbReference type="NCBI Taxonomy" id="425514"/>
    <lineage>
        <taxon>Bacteria</taxon>
        <taxon>Pseudomonadati</taxon>
        <taxon>Bacteroidota</taxon>
        <taxon>Sphingobacteriia</taxon>
        <taxon>Sphingobacteriales</taxon>
        <taxon>Sphingobacteriaceae</taxon>
        <taxon>Pedobacter</taxon>
    </lineage>
</organism>
<dbReference type="EMBL" id="FNRA01000001">
    <property type="protein sequence ID" value="SDZ91430.1"/>
    <property type="molecule type" value="Genomic_DNA"/>
</dbReference>
<dbReference type="RefSeq" id="WP_090554632.1">
    <property type="nucleotide sequence ID" value="NZ_FNRA01000001.1"/>
</dbReference>
<keyword evidence="2" id="KW-1185">Reference proteome</keyword>
<dbReference type="Proteomes" id="UP000198850">
    <property type="component" value="Unassembled WGS sequence"/>
</dbReference>
<sequence length="62" mass="7032">MEREEIKTLLASIEKQVSSSILGGMEETYDELERMGFIAYHPDEAHPSVTITQKGLDYLESN</sequence>
<dbReference type="AlphaFoldDB" id="A0A1H3WWU6"/>
<dbReference type="STRING" id="425514.SAMN05443550_101418"/>
<gene>
    <name evidence="1" type="ORF">SAMN05443550_101418</name>
</gene>
<proteinExistence type="predicted"/>
<dbReference type="OrthoDB" id="771249at2"/>
<evidence type="ECO:0000313" key="1">
    <source>
        <dbReference type="EMBL" id="SDZ91430.1"/>
    </source>
</evidence>
<reference evidence="1 2" key="1">
    <citation type="submission" date="2016-10" db="EMBL/GenBank/DDBJ databases">
        <authorList>
            <person name="de Groot N.N."/>
        </authorList>
    </citation>
    <scope>NUCLEOTIDE SEQUENCE [LARGE SCALE GENOMIC DNA]</scope>
    <source>
        <strain evidence="1 2">DSM 19033</strain>
    </source>
</reference>